<dbReference type="SMART" id="SM00066">
    <property type="entry name" value="GAL4"/>
    <property type="match status" value="1"/>
</dbReference>
<organism evidence="8 9">
    <name type="scientific">Sparassis crispa</name>
    <dbReference type="NCBI Taxonomy" id="139825"/>
    <lineage>
        <taxon>Eukaryota</taxon>
        <taxon>Fungi</taxon>
        <taxon>Dikarya</taxon>
        <taxon>Basidiomycota</taxon>
        <taxon>Agaricomycotina</taxon>
        <taxon>Agaricomycetes</taxon>
        <taxon>Polyporales</taxon>
        <taxon>Sparassidaceae</taxon>
        <taxon>Sparassis</taxon>
    </lineage>
</organism>
<evidence type="ECO:0000256" key="2">
    <source>
        <dbReference type="ARBA" id="ARBA00022723"/>
    </source>
</evidence>
<dbReference type="InterPro" id="IPR001138">
    <property type="entry name" value="Zn2Cys6_DnaBD"/>
</dbReference>
<feature type="region of interest" description="Disordered" evidence="6">
    <location>
        <begin position="108"/>
        <end position="134"/>
    </location>
</feature>
<dbReference type="OrthoDB" id="2428527at2759"/>
<keyword evidence="9" id="KW-1185">Reference proteome</keyword>
<dbReference type="SUPFAM" id="SSF57701">
    <property type="entry name" value="Zn2/Cys6 DNA-binding domain"/>
    <property type="match status" value="1"/>
</dbReference>
<dbReference type="AlphaFoldDB" id="A0A401GH19"/>
<dbReference type="PANTHER" id="PTHR47338">
    <property type="entry name" value="ZN(II)2CYS6 TRANSCRIPTION FACTOR (EUROFUNG)-RELATED"/>
    <property type="match status" value="1"/>
</dbReference>
<dbReference type="Proteomes" id="UP000287166">
    <property type="component" value="Unassembled WGS sequence"/>
</dbReference>
<evidence type="ECO:0000256" key="6">
    <source>
        <dbReference type="SAM" id="MobiDB-lite"/>
    </source>
</evidence>
<proteinExistence type="predicted"/>
<evidence type="ECO:0000313" key="9">
    <source>
        <dbReference type="Proteomes" id="UP000287166"/>
    </source>
</evidence>
<comment type="subcellular location">
    <subcellularLocation>
        <location evidence="1">Nucleus</location>
    </subcellularLocation>
</comment>
<accession>A0A401GH19</accession>
<evidence type="ECO:0000256" key="3">
    <source>
        <dbReference type="ARBA" id="ARBA00023015"/>
    </source>
</evidence>
<gene>
    <name evidence="8" type="ORF">SCP_0311980</name>
</gene>
<dbReference type="CDD" id="cd12148">
    <property type="entry name" value="fungal_TF_MHR"/>
    <property type="match status" value="1"/>
</dbReference>
<protein>
    <recommendedName>
        <fullName evidence="7">Zn(2)-C6 fungal-type domain-containing protein</fullName>
    </recommendedName>
</protein>
<reference evidence="8 9" key="1">
    <citation type="journal article" date="2018" name="Sci. Rep.">
        <title>Genome sequence of the cauliflower mushroom Sparassis crispa (Hanabiratake) and its association with beneficial usage.</title>
        <authorList>
            <person name="Kiyama R."/>
            <person name="Furutani Y."/>
            <person name="Kawaguchi K."/>
            <person name="Nakanishi T."/>
        </authorList>
    </citation>
    <scope>NUCLEOTIDE SEQUENCE [LARGE SCALE GENOMIC DNA]</scope>
</reference>
<dbReference type="InterPro" id="IPR036864">
    <property type="entry name" value="Zn2-C6_fun-type_DNA-bd_sf"/>
</dbReference>
<dbReference type="EMBL" id="BFAD01000003">
    <property type="protein sequence ID" value="GBE81469.1"/>
    <property type="molecule type" value="Genomic_DNA"/>
</dbReference>
<evidence type="ECO:0000259" key="7">
    <source>
        <dbReference type="PROSITE" id="PS50048"/>
    </source>
</evidence>
<sequence>MKLQHGGTKAPAAQFVIEAPQADQTRRKRARLVTSCDHCRFKKIKCLQPAQSSPCEACSTAGIPCLYRDREKYFAERNRVISRASSSSRSSSSGSPELSPQVSISILNTHRRSPSTVSTSPSPPTNSDIYLPPPADFSYPHAPSAWPFDALNDTQPLARSHSSISLPQSWEDYYTVPEQPGLRISSAAYGTPQKPPQAMQSSTSTLFDPSWPDRPNPALMAHFIQTYFDNYGHIFPFLSFNDIVQRFLNQSLSPLLANCIAALAAWNSNDAEILQRGASNTSNDYCDHAKRLLSQTELFDSVETLHVLILLAWAEYIRARNLDFCANIQKAQVMAQRLGLADGSRIRMVSSEYERATLQSTWTVIWQLSLTVESGKL</sequence>
<dbReference type="GO" id="GO:0000981">
    <property type="term" value="F:DNA-binding transcription factor activity, RNA polymerase II-specific"/>
    <property type="evidence" value="ECO:0007669"/>
    <property type="project" value="InterPro"/>
</dbReference>
<keyword evidence="3" id="KW-0805">Transcription regulation</keyword>
<comment type="caution">
    <text evidence="8">The sequence shown here is derived from an EMBL/GenBank/DDBJ whole genome shotgun (WGS) entry which is preliminary data.</text>
</comment>
<name>A0A401GH19_9APHY</name>
<dbReference type="RefSeq" id="XP_027612382.1">
    <property type="nucleotide sequence ID" value="XM_027756581.1"/>
</dbReference>
<dbReference type="Gene3D" id="4.10.240.10">
    <property type="entry name" value="Zn(2)-C6 fungal-type DNA-binding domain"/>
    <property type="match status" value="1"/>
</dbReference>
<evidence type="ECO:0000256" key="4">
    <source>
        <dbReference type="ARBA" id="ARBA00023163"/>
    </source>
</evidence>
<feature type="domain" description="Zn(2)-C6 fungal-type" evidence="7">
    <location>
        <begin position="35"/>
        <end position="67"/>
    </location>
</feature>
<dbReference type="InParanoid" id="A0A401GH19"/>
<dbReference type="GO" id="GO:0005634">
    <property type="term" value="C:nucleus"/>
    <property type="evidence" value="ECO:0007669"/>
    <property type="project" value="UniProtKB-SubCell"/>
</dbReference>
<dbReference type="Pfam" id="PF00172">
    <property type="entry name" value="Zn_clus"/>
    <property type="match status" value="1"/>
</dbReference>
<dbReference type="GeneID" id="38778386"/>
<dbReference type="CDD" id="cd00067">
    <property type="entry name" value="GAL4"/>
    <property type="match status" value="1"/>
</dbReference>
<dbReference type="PROSITE" id="PS50048">
    <property type="entry name" value="ZN2_CY6_FUNGAL_2"/>
    <property type="match status" value="1"/>
</dbReference>
<dbReference type="GO" id="GO:0008270">
    <property type="term" value="F:zinc ion binding"/>
    <property type="evidence" value="ECO:0007669"/>
    <property type="project" value="InterPro"/>
</dbReference>
<dbReference type="STRING" id="139825.A0A401GH19"/>
<dbReference type="InterPro" id="IPR050815">
    <property type="entry name" value="TF_fung"/>
</dbReference>
<evidence type="ECO:0000256" key="1">
    <source>
        <dbReference type="ARBA" id="ARBA00004123"/>
    </source>
</evidence>
<keyword evidence="4" id="KW-0804">Transcription</keyword>
<evidence type="ECO:0000256" key="5">
    <source>
        <dbReference type="ARBA" id="ARBA00023242"/>
    </source>
</evidence>
<dbReference type="PANTHER" id="PTHR47338:SF5">
    <property type="entry name" value="ZN(II)2CYS6 TRANSCRIPTION FACTOR (EUROFUNG)"/>
    <property type="match status" value="1"/>
</dbReference>
<dbReference type="PROSITE" id="PS00463">
    <property type="entry name" value="ZN2_CY6_FUNGAL_1"/>
    <property type="match status" value="1"/>
</dbReference>
<keyword evidence="5" id="KW-0539">Nucleus</keyword>
<keyword evidence="2" id="KW-0479">Metal-binding</keyword>
<evidence type="ECO:0000313" key="8">
    <source>
        <dbReference type="EMBL" id="GBE81469.1"/>
    </source>
</evidence>